<name>A0ABD5Y9F7_9EURY</name>
<feature type="transmembrane region" description="Helical" evidence="2">
    <location>
        <begin position="539"/>
        <end position="559"/>
    </location>
</feature>
<feature type="transmembrane region" description="Helical" evidence="2">
    <location>
        <begin position="228"/>
        <end position="246"/>
    </location>
</feature>
<feature type="transmembrane region" description="Helical" evidence="2">
    <location>
        <begin position="60"/>
        <end position="81"/>
    </location>
</feature>
<reference evidence="3 4" key="1">
    <citation type="journal article" date="2019" name="Int. J. Syst. Evol. Microbiol.">
        <title>The Global Catalogue of Microorganisms (GCM) 10K type strain sequencing project: providing services to taxonomists for standard genome sequencing and annotation.</title>
        <authorList>
            <consortium name="The Broad Institute Genomics Platform"/>
            <consortium name="The Broad Institute Genome Sequencing Center for Infectious Disease"/>
            <person name="Wu L."/>
            <person name="Ma J."/>
        </authorList>
    </citation>
    <scope>NUCLEOTIDE SEQUENCE [LARGE SCALE GENOMIC DNA]</scope>
    <source>
        <strain evidence="3 4">XZYJT29</strain>
    </source>
</reference>
<dbReference type="RefSeq" id="WP_274323228.1">
    <property type="nucleotide sequence ID" value="NZ_CP118158.1"/>
</dbReference>
<feature type="transmembrane region" description="Helical" evidence="2">
    <location>
        <begin position="319"/>
        <end position="341"/>
    </location>
</feature>
<sequence length="560" mass="55264">MTDVQAEGDTTAGDPAPGHATAGDAASDGFTAAPSRVSAAVVVALSVVAASALIGRLGPALAVALALAHAVAFAGSLWLVGRDRWRATATASAGLLALVVGASFAAAVGYTFLDLVAALYPVQTVDQIRPRGLRVASATVVVFGGTVAMVGALSTLVGRLTTESAWAYAKLAVKTFVVPLAVAGVLLISTLLSRLGESDEASTPAPPGSAVGDVVDAFLAPVPGRTHLLTFCLLLATAALAVARAVDALPIAELSTPETDDRVERTVETIERVARRAALVAAAVLPLTLVELAVPPSALRGVLTPPVYGVLAGVTVSPLLRVLLVGTALVAGGTAALVWSLKRSTRTETGDVVVALTPFVGGAAVVVLAAALHGIVLSPTLAFVADALPGQFATAFTRQSTAVVDYYGSLAVVVTVTAVLVGMTAALSLALALVMAIGVLPESAPGPALAAAGTFVAAGFAAGSGVGAPVVLGALVASVVVWDAGEFGATLGREVGRTGASATPEIVHVAAALAVGASGALGAIAVYRVATGTVLTDVTTIPFAISAVVAALVLLVAALR</sequence>
<proteinExistence type="predicted"/>
<keyword evidence="2" id="KW-0812">Transmembrane</keyword>
<keyword evidence="4" id="KW-1185">Reference proteome</keyword>
<evidence type="ECO:0000313" key="3">
    <source>
        <dbReference type="EMBL" id="MFC7142157.1"/>
    </source>
</evidence>
<keyword evidence="2" id="KW-1133">Transmembrane helix</keyword>
<keyword evidence="2" id="KW-0472">Membrane</keyword>
<dbReference type="Proteomes" id="UP001596432">
    <property type="component" value="Unassembled WGS sequence"/>
</dbReference>
<feature type="transmembrane region" description="Helical" evidence="2">
    <location>
        <begin position="468"/>
        <end position="485"/>
    </location>
</feature>
<feature type="transmembrane region" description="Helical" evidence="2">
    <location>
        <begin position="353"/>
        <end position="376"/>
    </location>
</feature>
<evidence type="ECO:0000256" key="2">
    <source>
        <dbReference type="SAM" id="Phobius"/>
    </source>
</evidence>
<dbReference type="GeneID" id="78822492"/>
<feature type="transmembrane region" description="Helical" evidence="2">
    <location>
        <begin position="406"/>
        <end position="437"/>
    </location>
</feature>
<comment type="caution">
    <text evidence="3">The sequence shown here is derived from an EMBL/GenBank/DDBJ whole genome shotgun (WGS) entry which is preliminary data.</text>
</comment>
<evidence type="ECO:0000313" key="4">
    <source>
        <dbReference type="Proteomes" id="UP001596432"/>
    </source>
</evidence>
<dbReference type="Pfam" id="PF24363">
    <property type="entry name" value="DUF7519"/>
    <property type="match status" value="1"/>
</dbReference>
<organism evidence="3 4">
    <name type="scientific">Halosimplex aquaticum</name>
    <dbReference type="NCBI Taxonomy" id="3026162"/>
    <lineage>
        <taxon>Archaea</taxon>
        <taxon>Methanobacteriati</taxon>
        <taxon>Methanobacteriota</taxon>
        <taxon>Stenosarchaea group</taxon>
        <taxon>Halobacteria</taxon>
        <taxon>Halobacteriales</taxon>
        <taxon>Haloarculaceae</taxon>
        <taxon>Halosimplex</taxon>
    </lineage>
</organism>
<dbReference type="EMBL" id="JBHTAS010000001">
    <property type="protein sequence ID" value="MFC7142157.1"/>
    <property type="molecule type" value="Genomic_DNA"/>
</dbReference>
<feature type="transmembrane region" description="Helical" evidence="2">
    <location>
        <begin position="277"/>
        <end position="299"/>
    </location>
</feature>
<feature type="transmembrane region" description="Helical" evidence="2">
    <location>
        <begin position="506"/>
        <end position="527"/>
    </location>
</feature>
<feature type="transmembrane region" description="Helical" evidence="2">
    <location>
        <begin position="133"/>
        <end position="159"/>
    </location>
</feature>
<dbReference type="AlphaFoldDB" id="A0ABD5Y9F7"/>
<feature type="transmembrane region" description="Helical" evidence="2">
    <location>
        <begin position="37"/>
        <end position="54"/>
    </location>
</feature>
<feature type="region of interest" description="Disordered" evidence="1">
    <location>
        <begin position="1"/>
        <end position="25"/>
    </location>
</feature>
<protein>
    <submittedName>
        <fullName evidence="3">Uncharacterized protein</fullName>
    </submittedName>
</protein>
<gene>
    <name evidence="3" type="ORF">ACFQMA_20260</name>
</gene>
<feature type="transmembrane region" description="Helical" evidence="2">
    <location>
        <begin position="93"/>
        <end position="113"/>
    </location>
</feature>
<evidence type="ECO:0000256" key="1">
    <source>
        <dbReference type="SAM" id="MobiDB-lite"/>
    </source>
</evidence>
<dbReference type="InterPro" id="IPR055941">
    <property type="entry name" value="DUF7519"/>
</dbReference>
<feature type="transmembrane region" description="Helical" evidence="2">
    <location>
        <begin position="171"/>
        <end position="192"/>
    </location>
</feature>
<accession>A0ABD5Y9F7</accession>